<dbReference type="AlphaFoldDB" id="A0A0L0QQT5"/>
<evidence type="ECO:0000313" key="1">
    <source>
        <dbReference type="EMBL" id="KNE20949.1"/>
    </source>
</evidence>
<comment type="caution">
    <text evidence="1">The sequence shown here is derived from an EMBL/GenBank/DDBJ whole genome shotgun (WGS) entry which is preliminary data.</text>
</comment>
<reference evidence="2" key="1">
    <citation type="submission" date="2015-07" db="EMBL/GenBank/DDBJ databases">
        <title>Fjat-10053 dsm26.</title>
        <authorList>
            <person name="Liu B."/>
            <person name="Wang J."/>
            <person name="Zhu Y."/>
            <person name="Liu G."/>
            <person name="Chen Q."/>
            <person name="Chen Z."/>
            <person name="Lan J."/>
            <person name="Che J."/>
            <person name="Ge C."/>
            <person name="Shi H."/>
            <person name="Pan Z."/>
            <person name="Liu X."/>
        </authorList>
    </citation>
    <scope>NUCLEOTIDE SEQUENCE [LARGE SCALE GENOMIC DNA]</scope>
    <source>
        <strain evidence="2">DSM 26</strain>
    </source>
</reference>
<keyword evidence="2" id="KW-1185">Reference proteome</keyword>
<protein>
    <submittedName>
        <fullName evidence="1">Glutaredoxin</fullName>
    </submittedName>
</protein>
<dbReference type="OrthoDB" id="32865at2"/>
<dbReference type="PATRIC" id="fig|1473.5.peg.1746"/>
<dbReference type="InterPro" id="IPR008554">
    <property type="entry name" value="Glutaredoxin-like"/>
</dbReference>
<accession>A0A0L0QQT5</accession>
<dbReference type="Pfam" id="PF05768">
    <property type="entry name" value="Glrx-like"/>
    <property type="match status" value="1"/>
</dbReference>
<dbReference type="InterPro" id="IPR036249">
    <property type="entry name" value="Thioredoxin-like_sf"/>
</dbReference>
<dbReference type="PANTHER" id="PTHR33558">
    <property type="entry name" value="GLUTAREDOXIN-LIKE PROTEIN C5ORF63 HOMOLOG"/>
    <property type="match status" value="1"/>
</dbReference>
<gene>
    <name evidence="1" type="ORF">AFK71_15405</name>
</gene>
<dbReference type="Proteomes" id="UP000036780">
    <property type="component" value="Unassembled WGS sequence"/>
</dbReference>
<dbReference type="PANTHER" id="PTHR33558:SF1">
    <property type="entry name" value="GLUTAREDOXIN-LIKE PROTEIN C5ORF63 HOMOLOG"/>
    <property type="match status" value="1"/>
</dbReference>
<dbReference type="Gene3D" id="3.40.30.10">
    <property type="entry name" value="Glutaredoxin"/>
    <property type="match status" value="1"/>
</dbReference>
<proteinExistence type="predicted"/>
<evidence type="ECO:0000313" key="2">
    <source>
        <dbReference type="Proteomes" id="UP000036780"/>
    </source>
</evidence>
<sequence length="81" mass="9784">MTVYFYTKTACPLCDEAKWMLEMFQDEYGLQVEERDIYTNDQWLEQYQLIIPCIQVNGEILDASQLSWESLKKFLEQYARK</sequence>
<dbReference type="SUPFAM" id="SSF52833">
    <property type="entry name" value="Thioredoxin-like"/>
    <property type="match status" value="1"/>
</dbReference>
<dbReference type="InterPro" id="IPR052565">
    <property type="entry name" value="Glutaredoxin-like_YDR286C"/>
</dbReference>
<organism evidence="1 2">
    <name type="scientific">Virgibacillus pantothenticus</name>
    <dbReference type="NCBI Taxonomy" id="1473"/>
    <lineage>
        <taxon>Bacteria</taxon>
        <taxon>Bacillati</taxon>
        <taxon>Bacillota</taxon>
        <taxon>Bacilli</taxon>
        <taxon>Bacillales</taxon>
        <taxon>Bacillaceae</taxon>
        <taxon>Virgibacillus</taxon>
    </lineage>
</organism>
<dbReference type="EMBL" id="LGTO01000007">
    <property type="protein sequence ID" value="KNE20949.1"/>
    <property type="molecule type" value="Genomic_DNA"/>
</dbReference>
<name>A0A0L0QQT5_VIRPA</name>